<evidence type="ECO:0000313" key="2">
    <source>
        <dbReference type="EMBL" id="GHD65621.1"/>
    </source>
</evidence>
<dbReference type="SUPFAM" id="SSF88874">
    <property type="entry name" value="Receptor-binding domain of short tail fibre protein gp12"/>
    <property type="match status" value="1"/>
</dbReference>
<comment type="caution">
    <text evidence="2">The sequence shown here is derived from an EMBL/GenBank/DDBJ whole genome shotgun (WGS) entry which is preliminary data.</text>
</comment>
<proteinExistence type="predicted"/>
<accession>A0ABQ3H3S7</accession>
<reference evidence="3" key="1">
    <citation type="journal article" date="2019" name="Int. J. Syst. Evol. Microbiol.">
        <title>The Global Catalogue of Microorganisms (GCM) 10K type strain sequencing project: providing services to taxonomists for standard genome sequencing and annotation.</title>
        <authorList>
            <consortium name="The Broad Institute Genomics Platform"/>
            <consortium name="The Broad Institute Genome Sequencing Center for Infectious Disease"/>
            <person name="Wu L."/>
            <person name="Ma J."/>
        </authorList>
    </citation>
    <scope>NUCLEOTIDE SEQUENCE [LARGE SCALE GENOMIC DNA]</scope>
    <source>
        <strain evidence="3">KCTC 23701</strain>
    </source>
</reference>
<dbReference type="Pfam" id="PF07484">
    <property type="entry name" value="Collar"/>
    <property type="match status" value="1"/>
</dbReference>
<dbReference type="InterPro" id="IPR011083">
    <property type="entry name" value="Phage_tail_collar_dom"/>
</dbReference>
<sequence>MDPYLGEIKLCAFPIAPRGWAFCNGALLPINQNQALFSLLSTQYGGNGTTNFALPDLRGRTPVHRNPADVSYQQGKSAGQETVALTTANLPPHTHTFAVSGQPATAANAGTNGDRLLATSNLHSDTDPNISGAGPNLYASAANLTALQDEACGITGSGEARNNMQPSLVMNYIICLSGIYPTRS</sequence>
<dbReference type="Gene3D" id="3.90.1340.10">
    <property type="entry name" value="Phage tail collar domain"/>
    <property type="match status" value="1"/>
</dbReference>
<evidence type="ECO:0000259" key="1">
    <source>
        <dbReference type="Pfam" id="PF07484"/>
    </source>
</evidence>
<feature type="domain" description="Phage tail collar" evidence="1">
    <location>
        <begin position="6"/>
        <end position="62"/>
    </location>
</feature>
<keyword evidence="3" id="KW-1185">Reference proteome</keyword>
<gene>
    <name evidence="2" type="ORF">GCM10007350_26360</name>
</gene>
<dbReference type="Proteomes" id="UP000604737">
    <property type="component" value="Unassembled WGS sequence"/>
</dbReference>
<organism evidence="2 3">
    <name type="scientific">Jeongeupia chitinilytica</name>
    <dbReference type="NCBI Taxonomy" id="1041641"/>
    <lineage>
        <taxon>Bacteria</taxon>
        <taxon>Pseudomonadati</taxon>
        <taxon>Pseudomonadota</taxon>
        <taxon>Betaproteobacteria</taxon>
        <taxon>Neisseriales</taxon>
        <taxon>Chitinibacteraceae</taxon>
        <taxon>Jeongeupia</taxon>
    </lineage>
</organism>
<name>A0ABQ3H3S7_9NEIS</name>
<dbReference type="RefSeq" id="WP_189461365.1">
    <property type="nucleotide sequence ID" value="NZ_BMYO01000007.1"/>
</dbReference>
<protein>
    <submittedName>
        <fullName evidence="2">Tail Collar domain-containing protein</fullName>
    </submittedName>
</protein>
<evidence type="ECO:0000313" key="3">
    <source>
        <dbReference type="Proteomes" id="UP000604737"/>
    </source>
</evidence>
<dbReference type="InterPro" id="IPR037053">
    <property type="entry name" value="Phage_tail_collar_dom_sf"/>
</dbReference>
<dbReference type="EMBL" id="BMYO01000007">
    <property type="protein sequence ID" value="GHD65621.1"/>
    <property type="molecule type" value="Genomic_DNA"/>
</dbReference>